<comment type="caution">
    <text evidence="2">The sequence shown here is derived from an EMBL/GenBank/DDBJ whole genome shotgun (WGS) entry which is preliminary data.</text>
</comment>
<dbReference type="Pfam" id="PF15925">
    <property type="entry name" value="SOSSC"/>
    <property type="match status" value="1"/>
</dbReference>
<gene>
    <name evidence="2" type="ORF">IWQ62_000248</name>
</gene>
<feature type="compositionally biased region" description="Basic and acidic residues" evidence="1">
    <location>
        <begin position="39"/>
        <end position="50"/>
    </location>
</feature>
<dbReference type="EMBL" id="JANBPY010000009">
    <property type="protein sequence ID" value="KAJ1970010.1"/>
    <property type="molecule type" value="Genomic_DNA"/>
</dbReference>
<organism evidence="2 3">
    <name type="scientific">Dispira parvispora</name>
    <dbReference type="NCBI Taxonomy" id="1520584"/>
    <lineage>
        <taxon>Eukaryota</taxon>
        <taxon>Fungi</taxon>
        <taxon>Fungi incertae sedis</taxon>
        <taxon>Zoopagomycota</taxon>
        <taxon>Kickxellomycotina</taxon>
        <taxon>Dimargaritomycetes</taxon>
        <taxon>Dimargaritales</taxon>
        <taxon>Dimargaritaceae</taxon>
        <taxon>Dispira</taxon>
    </lineage>
</organism>
<dbReference type="InterPro" id="IPR031821">
    <property type="entry name" value="SOSSC"/>
</dbReference>
<sequence>MYPPTSSRSFNNSQDSGSRGRPPNRGRGERGRGTYYSRGPHDSTPRDHYQSHSGPTYRRFAQHERSSSSRPPPGPTTALGGGPLAGANPVSTNEGGRPATASPRGSSRGHRSGAPVRRDRLLTATVPTLTPSTGPFSPPPRSPPVDASKAHLNILRKHNEETALKQEMHQLLNQAHATTPGTYVGEMSKSNNLLIPVLPRIPKPS</sequence>
<feature type="region of interest" description="Disordered" evidence="1">
    <location>
        <begin position="1"/>
        <end position="147"/>
    </location>
</feature>
<name>A0A9W8EAD0_9FUNG</name>
<keyword evidence="3" id="KW-1185">Reference proteome</keyword>
<dbReference type="AlphaFoldDB" id="A0A9W8EAD0"/>
<dbReference type="GO" id="GO:0006281">
    <property type="term" value="P:DNA repair"/>
    <property type="evidence" value="ECO:0007669"/>
    <property type="project" value="InterPro"/>
</dbReference>
<evidence type="ECO:0000313" key="3">
    <source>
        <dbReference type="Proteomes" id="UP001150925"/>
    </source>
</evidence>
<dbReference type="GO" id="GO:0070876">
    <property type="term" value="C:SOSS complex"/>
    <property type="evidence" value="ECO:0007669"/>
    <property type="project" value="InterPro"/>
</dbReference>
<evidence type="ECO:0000256" key="1">
    <source>
        <dbReference type="SAM" id="MobiDB-lite"/>
    </source>
</evidence>
<reference evidence="2" key="1">
    <citation type="submission" date="2022-07" db="EMBL/GenBank/DDBJ databases">
        <title>Phylogenomic reconstructions and comparative analyses of Kickxellomycotina fungi.</title>
        <authorList>
            <person name="Reynolds N.K."/>
            <person name="Stajich J.E."/>
            <person name="Barry K."/>
            <person name="Grigoriev I.V."/>
            <person name="Crous P."/>
            <person name="Smith M.E."/>
        </authorList>
    </citation>
    <scope>NUCLEOTIDE SEQUENCE</scope>
    <source>
        <strain evidence="2">RSA 1196</strain>
    </source>
</reference>
<dbReference type="Proteomes" id="UP001150925">
    <property type="component" value="Unassembled WGS sequence"/>
</dbReference>
<dbReference type="OrthoDB" id="5551320at2759"/>
<accession>A0A9W8EAD0</accession>
<protein>
    <submittedName>
        <fullName evidence="2">Uncharacterized protein</fullName>
    </submittedName>
</protein>
<feature type="compositionally biased region" description="Polar residues" evidence="1">
    <location>
        <begin position="1"/>
        <end position="16"/>
    </location>
</feature>
<evidence type="ECO:0000313" key="2">
    <source>
        <dbReference type="EMBL" id="KAJ1970010.1"/>
    </source>
</evidence>
<proteinExistence type="predicted"/>